<dbReference type="InterPro" id="IPR055060">
    <property type="entry name" value="ACOX_C_alpha1"/>
</dbReference>
<organism evidence="17 18">
    <name type="scientific">Venturia inaequalis</name>
    <name type="common">Apple scab fungus</name>
    <dbReference type="NCBI Taxonomy" id="5025"/>
    <lineage>
        <taxon>Eukaryota</taxon>
        <taxon>Fungi</taxon>
        <taxon>Dikarya</taxon>
        <taxon>Ascomycota</taxon>
        <taxon>Pezizomycotina</taxon>
        <taxon>Dothideomycetes</taxon>
        <taxon>Pleosporomycetidae</taxon>
        <taxon>Venturiales</taxon>
        <taxon>Venturiaceae</taxon>
        <taxon>Venturia</taxon>
    </lineage>
</organism>
<dbReference type="InterPro" id="IPR040979">
    <property type="entry name" value="Vid27_N"/>
</dbReference>
<dbReference type="InterPro" id="IPR011044">
    <property type="entry name" value="Quino_amine_DH_bsu"/>
</dbReference>
<keyword evidence="7" id="KW-0560">Oxidoreductase</keyword>
<feature type="domain" description="Vacuolar import/degradation Vid27 C-terminal" evidence="12">
    <location>
        <begin position="1190"/>
        <end position="1542"/>
    </location>
</feature>
<dbReference type="SUPFAM" id="SSF50969">
    <property type="entry name" value="YVTN repeat-like/Quinoprotein amine dehydrogenase"/>
    <property type="match status" value="1"/>
</dbReference>
<gene>
    <name evidence="17" type="ORF">EG328_002039</name>
</gene>
<evidence type="ECO:0000259" key="16">
    <source>
        <dbReference type="Pfam" id="PF22924"/>
    </source>
</evidence>
<dbReference type="EMBL" id="WNWS01000153">
    <property type="protein sequence ID" value="KAE9977453.1"/>
    <property type="molecule type" value="Genomic_DNA"/>
</dbReference>
<keyword evidence="5" id="KW-0274">FAD</keyword>
<comment type="similarity">
    <text evidence="3">Belongs to the acyl-CoA oxidase family.</text>
</comment>
<dbReference type="InterPro" id="IPR036250">
    <property type="entry name" value="AcylCo_DH-like_C"/>
</dbReference>
<dbReference type="InterPro" id="IPR046373">
    <property type="entry name" value="Acyl-CoA_Oxase/DH_mid-dom_sf"/>
</dbReference>
<sequence>MPSAQNEQTRAISTFRSKASFDPYSMACFLEGGPGQLQTRRDAWDRVENTLDCKNTWKLPSIYGEQTRSEQFDEGLKAGRVMFEDGMKYGHKLFDDMTWKYQLANALPFGITTVIFLPAIKYLGSDEQYAEWEAKSRRGEIIGAYVSTELGGGTFVRGFETTATYDHISQEFLLNSPTLESIKFWPGSLGYSATHCVVMARLVIGNKDFGIHPFIMGIRSLEDNKALDGIELGDIGLKYSYNQTDNGYIRFENVRIPRSALLNRHAHVLADGTYVPAKSHTDMYTTMIYVRNVIVNVMAYQLAQAVTIGTRYSVVREQGNGPNGALDSEVPIYHYKTQHFRLLTIIANTYAIKFASRVLDKHLQDHAARVLKSDQSRAQYVHVACAGYKAWSTVLAADGTEDCRKLCGGHGFLAISGLSEISASAIAGQTLEGENFVLWQQVYRFLLKCVRALEAGQQIGCDLSYLDDGFKLYHISAASFDQSPADAEQSNEETHIATELEPVSALKLETFVPIPDAFTGPGGFVAVTATTYDPSTGPYHELLHEKVKRQAVKPQILPKCQAFEKDFLRPEVQLAIYRHRALRLVYTTAAALAKSKVSGMTEAESWNRHMLSIIDAARAHTEYQILSNIQESLVTIPAEYHNLKPVLTRLMSLYALSTIINPSSPAAITWAEDGYLSYSQLNDIRENVHDLLGELYFEAIGLTDAWDFSDASLCSAVGCYDGNVYERMMSWVRQLPINVKARGEGQVYKRGWEENLKPFLREGRSKSKLLVGKWFSGDSSKEAVIEIQEGQLYIVRPHSPKGYSELIYKDARVSIRRTSTEFNYQLIVTKVFEEGEEELIAEEEDVEDSLQNQDEQAFLLDEALEFRVTIRDTGEKVFAWNDLSGSTGDLWEFVCDYNCSSKTVEDFQLAAVRAQFERKYKKDGSRATEDELLEFSFVDEPIPAASPLIHPSDSRSPTLLPSPTSARHIDILAREEEDQEAMASSRSRGKAPAAETPSKAALSTMNTDGRDRLGRVVAELHLYDLGTSAFVQQEPAVEAIVYDLGGFNYWLKVSGSKETWVSRGVEDDLSPVFNFEYLSAIFNVYENDSACSWLLRFKDQSTLEEFQQSLMQAMWEHQNQTKWGKIDERSREYVLDAFNDLTLEDADNPDLEQEEEEEELESDDEGLRSEHYDSDEDEDDVVTRDQDGNVNSLLAVGAKHDRSFVVRGNKIGVFKHTPDNHLEFATTISQVKTPKGKLFSPTKVMLHMNDANMILQNQDNPNSVYRMDLETGKVVDEWKVHDDININTFAPEDKFAQLTDQQTFLGLSNNAMYRVDPRLAGNKLVESNMKQYATKGIDFTTATTTEKGYIAVGNSKGDVRLFDRLGVVAKTALPALGDAIIGLDVSADGRWVLATCKTYLLLIDAEQHDGKFEGKLGFEKAFPKDQKPKPYRLGLTPPHIAQFTAETKTGLSFTPAKFNTGPDMKETTIVTSTGPFIITWSMKKVLGKQKEPYSIKRYAEDVKADNFRFGSDKGIIVALPNEVDLVRRAALKRPTRESIAPPAFNAAMTPKARRSRGYLTRNDIVDSPY</sequence>
<keyword evidence="6" id="KW-0276">Fatty acid metabolism</keyword>
<dbReference type="Pfam" id="PF14749">
    <property type="entry name" value="Acyl-CoA_ox_N"/>
    <property type="match status" value="1"/>
</dbReference>
<dbReference type="SUPFAM" id="SSF47203">
    <property type="entry name" value="Acyl-CoA dehydrogenase C-terminal domain-like"/>
    <property type="match status" value="2"/>
</dbReference>
<dbReference type="GO" id="GO:0050660">
    <property type="term" value="F:flavin adenine dinucleotide binding"/>
    <property type="evidence" value="ECO:0007669"/>
    <property type="project" value="InterPro"/>
</dbReference>
<evidence type="ECO:0000313" key="18">
    <source>
        <dbReference type="Proteomes" id="UP000447873"/>
    </source>
</evidence>
<evidence type="ECO:0000256" key="3">
    <source>
        <dbReference type="ARBA" id="ARBA00006288"/>
    </source>
</evidence>
<dbReference type="FunFam" id="2.40.110.10:FF:000003">
    <property type="entry name" value="Acyl-coenzyme A oxidase"/>
    <property type="match status" value="1"/>
</dbReference>
<dbReference type="InterPro" id="IPR037069">
    <property type="entry name" value="AcylCoA_DH/ox_N_sf"/>
</dbReference>
<dbReference type="InterPro" id="IPR040458">
    <property type="entry name" value="Vid27"/>
</dbReference>
<dbReference type="InterPro" id="IPR009100">
    <property type="entry name" value="AcylCoA_DH/oxidase_NM_dom_sf"/>
</dbReference>
<dbReference type="InterPro" id="IPR013863">
    <property type="entry name" value="VID27_C"/>
</dbReference>
<evidence type="ECO:0000313" key="17">
    <source>
        <dbReference type="EMBL" id="KAE9977453.1"/>
    </source>
</evidence>
<evidence type="ECO:0000256" key="10">
    <source>
        <dbReference type="SAM" id="MobiDB-lite"/>
    </source>
</evidence>
<name>A0A8H3YZA9_VENIN</name>
<evidence type="ECO:0000259" key="11">
    <source>
        <dbReference type="Pfam" id="PF01756"/>
    </source>
</evidence>
<feature type="compositionally biased region" description="Acidic residues" evidence="10">
    <location>
        <begin position="1144"/>
        <end position="1164"/>
    </location>
</feature>
<feature type="domain" description="Acyl-CoA oxidase C-alpha1" evidence="16">
    <location>
        <begin position="284"/>
        <end position="447"/>
    </location>
</feature>
<dbReference type="Pfam" id="PF17748">
    <property type="entry name" value="VID27_N"/>
    <property type="match status" value="1"/>
</dbReference>
<comment type="subcellular location">
    <subcellularLocation>
        <location evidence="2">Peroxisome</location>
    </subcellularLocation>
</comment>
<dbReference type="Gene3D" id="1.20.140.10">
    <property type="entry name" value="Butyryl-CoA Dehydrogenase, subunit A, domain 3"/>
    <property type="match status" value="2"/>
</dbReference>
<dbReference type="FunFam" id="1.20.140.10:FF:000007">
    <property type="entry name" value="Acyl-coenzyme A oxidase"/>
    <property type="match status" value="1"/>
</dbReference>
<evidence type="ECO:0000256" key="5">
    <source>
        <dbReference type="ARBA" id="ARBA00022827"/>
    </source>
</evidence>
<feature type="domain" description="Vid27 N-terminal" evidence="15">
    <location>
        <begin position="771"/>
        <end position="936"/>
    </location>
</feature>
<dbReference type="Pfam" id="PF08553">
    <property type="entry name" value="VID27"/>
    <property type="match status" value="1"/>
</dbReference>
<dbReference type="InterPro" id="IPR002655">
    <property type="entry name" value="Acyl-CoA_oxidase_C"/>
</dbReference>
<dbReference type="InterPro" id="IPR040768">
    <property type="entry name" value="Vid27_PH"/>
</dbReference>
<dbReference type="Pfam" id="PF17747">
    <property type="entry name" value="VID27_PH"/>
    <property type="match status" value="1"/>
</dbReference>
<feature type="domain" description="Vid27 PH-like" evidence="14">
    <location>
        <begin position="1015"/>
        <end position="1117"/>
    </location>
</feature>
<dbReference type="Pfam" id="PF01756">
    <property type="entry name" value="ACOX"/>
    <property type="match status" value="1"/>
</dbReference>
<evidence type="ECO:0000256" key="6">
    <source>
        <dbReference type="ARBA" id="ARBA00022832"/>
    </source>
</evidence>
<dbReference type="Pfam" id="PF22924">
    <property type="entry name" value="ACOX_C_alpha1"/>
    <property type="match status" value="1"/>
</dbReference>
<evidence type="ECO:0000256" key="7">
    <source>
        <dbReference type="ARBA" id="ARBA00023002"/>
    </source>
</evidence>
<evidence type="ECO:0000256" key="1">
    <source>
        <dbReference type="ARBA" id="ARBA00001974"/>
    </source>
</evidence>
<dbReference type="GO" id="GO:0006635">
    <property type="term" value="P:fatty acid beta-oxidation"/>
    <property type="evidence" value="ECO:0007669"/>
    <property type="project" value="InterPro"/>
</dbReference>
<accession>A0A8H3YZA9</accession>
<evidence type="ECO:0000259" key="15">
    <source>
        <dbReference type="Pfam" id="PF17748"/>
    </source>
</evidence>
<protein>
    <submittedName>
        <fullName evidence="17">Uncharacterized protein</fullName>
    </submittedName>
</protein>
<feature type="domain" description="Acyl-coenzyme A oxidase N-terminal" evidence="13">
    <location>
        <begin position="22"/>
        <end position="142"/>
    </location>
</feature>
<dbReference type="Gene3D" id="2.40.110.10">
    <property type="entry name" value="Butyryl-CoA Dehydrogenase, subunit A, domain 2"/>
    <property type="match status" value="1"/>
</dbReference>
<evidence type="ECO:0000256" key="4">
    <source>
        <dbReference type="ARBA" id="ARBA00022630"/>
    </source>
</evidence>
<evidence type="ECO:0000259" key="14">
    <source>
        <dbReference type="Pfam" id="PF17747"/>
    </source>
</evidence>
<dbReference type="InterPro" id="IPR029320">
    <property type="entry name" value="Acyl-CoA_ox_N"/>
</dbReference>
<dbReference type="Proteomes" id="UP000447873">
    <property type="component" value="Unassembled WGS sequence"/>
</dbReference>
<evidence type="ECO:0000256" key="9">
    <source>
        <dbReference type="ARBA" id="ARBA00023140"/>
    </source>
</evidence>
<feature type="domain" description="Acyl-CoA oxidase C-terminal" evidence="11">
    <location>
        <begin position="570"/>
        <end position="760"/>
    </location>
</feature>
<keyword evidence="8" id="KW-0443">Lipid metabolism</keyword>
<evidence type="ECO:0000256" key="8">
    <source>
        <dbReference type="ARBA" id="ARBA00023098"/>
    </source>
</evidence>
<reference evidence="17 18" key="1">
    <citation type="submission" date="2018-12" db="EMBL/GenBank/DDBJ databases">
        <title>Venturia inaequalis Genome Resource.</title>
        <authorList>
            <person name="Lichtner F.J."/>
        </authorList>
    </citation>
    <scope>NUCLEOTIDE SEQUENCE [LARGE SCALE GENOMIC DNA]</scope>
    <source>
        <strain evidence="17 18">120213</strain>
    </source>
</reference>
<dbReference type="SUPFAM" id="SSF56645">
    <property type="entry name" value="Acyl-CoA dehydrogenase NM domain-like"/>
    <property type="match status" value="1"/>
</dbReference>
<dbReference type="GO" id="GO:0005634">
    <property type="term" value="C:nucleus"/>
    <property type="evidence" value="ECO:0007669"/>
    <property type="project" value="TreeGrafter"/>
</dbReference>
<proteinExistence type="inferred from homology"/>
<evidence type="ECO:0000259" key="13">
    <source>
        <dbReference type="Pfam" id="PF14749"/>
    </source>
</evidence>
<dbReference type="GO" id="GO:0003997">
    <property type="term" value="F:acyl-CoA oxidase activity"/>
    <property type="evidence" value="ECO:0007669"/>
    <property type="project" value="InterPro"/>
</dbReference>
<keyword evidence="9" id="KW-0576">Peroxisome</keyword>
<dbReference type="PANTHER" id="PTHR31913">
    <property type="entry name" value="VACUOLAR IMPORT AND DEGRADATION PROTEIN 27"/>
    <property type="match status" value="1"/>
</dbReference>
<evidence type="ECO:0000259" key="12">
    <source>
        <dbReference type="Pfam" id="PF08553"/>
    </source>
</evidence>
<feature type="region of interest" description="Disordered" evidence="10">
    <location>
        <begin position="1144"/>
        <end position="1187"/>
    </location>
</feature>
<feature type="region of interest" description="Disordered" evidence="10">
    <location>
        <begin position="976"/>
        <end position="1006"/>
    </location>
</feature>
<dbReference type="Gene3D" id="1.10.540.10">
    <property type="entry name" value="Acyl-CoA dehydrogenase/oxidase, N-terminal domain"/>
    <property type="match status" value="1"/>
</dbReference>
<keyword evidence="4" id="KW-0285">Flavoprotein</keyword>
<dbReference type="FunFam" id="1.20.140.10:FF:000010">
    <property type="entry name" value="Acyl-coenzyme A oxidase"/>
    <property type="match status" value="1"/>
</dbReference>
<comment type="cofactor">
    <cofactor evidence="1">
        <name>FAD</name>
        <dbReference type="ChEBI" id="CHEBI:57692"/>
    </cofactor>
</comment>
<dbReference type="GO" id="GO:0005777">
    <property type="term" value="C:peroxisome"/>
    <property type="evidence" value="ECO:0007669"/>
    <property type="project" value="UniProtKB-SubCell"/>
</dbReference>
<dbReference type="PANTHER" id="PTHR31913:SF0">
    <property type="entry name" value="VACUOLAR IMPORT AND DEGRADATION PROTEIN 27"/>
    <property type="match status" value="1"/>
</dbReference>
<comment type="caution">
    <text evidence="17">The sequence shown here is derived from an EMBL/GenBank/DDBJ whole genome shotgun (WGS) entry which is preliminary data.</text>
</comment>
<evidence type="ECO:0000256" key="2">
    <source>
        <dbReference type="ARBA" id="ARBA00004275"/>
    </source>
</evidence>